<reference evidence="1" key="1">
    <citation type="submission" date="2018-05" db="EMBL/GenBank/DDBJ databases">
        <authorList>
            <person name="Lanie J.A."/>
            <person name="Ng W.-L."/>
            <person name="Kazmierczak K.M."/>
            <person name="Andrzejewski T.M."/>
            <person name="Davidsen T.M."/>
            <person name="Wayne K.J."/>
            <person name="Tettelin H."/>
            <person name="Glass J.I."/>
            <person name="Rusch D."/>
            <person name="Podicherti R."/>
            <person name="Tsui H.-C.T."/>
            <person name="Winkler M.E."/>
        </authorList>
    </citation>
    <scope>NUCLEOTIDE SEQUENCE</scope>
</reference>
<name>A0A383AJS1_9ZZZZ</name>
<gene>
    <name evidence="1" type="ORF">METZ01_LOCUS460778</name>
</gene>
<protein>
    <submittedName>
        <fullName evidence="1">Uncharacterized protein</fullName>
    </submittedName>
</protein>
<accession>A0A383AJS1</accession>
<feature type="non-terminal residue" evidence="1">
    <location>
        <position position="1"/>
    </location>
</feature>
<dbReference type="EMBL" id="UINC01192669">
    <property type="protein sequence ID" value="SVE07924.1"/>
    <property type="molecule type" value="Genomic_DNA"/>
</dbReference>
<dbReference type="AlphaFoldDB" id="A0A383AJS1"/>
<sequence length="251" mass="27511">SPFFPAATTTSTGTYLPSRIITRSEAGELAEQARQEMAQRVVAEVEAAGFAVETKIGADFCARCHPDVTEQWATSAHRFASFNNPFYTATIESMRAESLEASEQLVTHLQEFGYEPDAAGRVKSKWCSGCHDPALMLAGAMDRPIDPKTIEAQAGLTCLACHAIDYIHDQTGNGNYNIADEQEDPYLFSTAGPGSLGAFFHDAALKAKPTVHQRQMLKPLHSTSEFCATCHKVSLTEPVNGYRWLRGQDEY</sequence>
<organism evidence="1">
    <name type="scientific">marine metagenome</name>
    <dbReference type="NCBI Taxonomy" id="408172"/>
    <lineage>
        <taxon>unclassified sequences</taxon>
        <taxon>metagenomes</taxon>
        <taxon>ecological metagenomes</taxon>
    </lineage>
</organism>
<dbReference type="InterPro" id="IPR036280">
    <property type="entry name" value="Multihaem_cyt_sf"/>
</dbReference>
<proteinExistence type="predicted"/>
<feature type="non-terminal residue" evidence="1">
    <location>
        <position position="251"/>
    </location>
</feature>
<evidence type="ECO:0000313" key="1">
    <source>
        <dbReference type="EMBL" id="SVE07924.1"/>
    </source>
</evidence>
<dbReference type="SUPFAM" id="SSF48695">
    <property type="entry name" value="Multiheme cytochromes"/>
    <property type="match status" value="1"/>
</dbReference>
<dbReference type="Gene3D" id="1.10.1130.10">
    <property type="entry name" value="Flavocytochrome C3, Chain A"/>
    <property type="match status" value="1"/>
</dbReference>